<keyword evidence="6" id="KW-0811">Translocation</keyword>
<evidence type="ECO:0000313" key="11">
    <source>
        <dbReference type="Proteomes" id="UP001217089"/>
    </source>
</evidence>
<evidence type="ECO:0000256" key="4">
    <source>
        <dbReference type="ARBA" id="ARBA00022833"/>
    </source>
</evidence>
<dbReference type="InterPro" id="IPR050673">
    <property type="entry name" value="Mito_inner_translocase_sub"/>
</dbReference>
<accession>A0ABQ9EVX8</accession>
<dbReference type="EMBL" id="JARBDR010000657">
    <property type="protein sequence ID" value="KAJ8309318.1"/>
    <property type="molecule type" value="Genomic_DNA"/>
</dbReference>
<keyword evidence="8" id="KW-1015">Disulfide bond</keyword>
<feature type="domain" description="Tim10-like" evidence="9">
    <location>
        <begin position="38"/>
        <end position="95"/>
    </location>
</feature>
<dbReference type="PANTHER" id="PTHR13172">
    <property type="entry name" value="MITOCHONDRIAL IMPORT INNER MEMBRANE TRANSLOCASE SUBUNIT TIM9B"/>
    <property type="match status" value="1"/>
</dbReference>
<dbReference type="InterPro" id="IPR004217">
    <property type="entry name" value="Tim10-like"/>
</dbReference>
<gene>
    <name evidence="10" type="ORF">KUTeg_014192</name>
</gene>
<evidence type="ECO:0000256" key="6">
    <source>
        <dbReference type="ARBA" id="ARBA00023010"/>
    </source>
</evidence>
<keyword evidence="5" id="KW-0653">Protein transport</keyword>
<dbReference type="InterPro" id="IPR035427">
    <property type="entry name" value="Tim10-like_dom_sf"/>
</dbReference>
<protein>
    <recommendedName>
        <fullName evidence="9">Tim10-like domain-containing protein</fullName>
    </recommendedName>
</protein>
<evidence type="ECO:0000256" key="1">
    <source>
        <dbReference type="ARBA" id="ARBA00004173"/>
    </source>
</evidence>
<organism evidence="10 11">
    <name type="scientific">Tegillarca granosa</name>
    <name type="common">Malaysian cockle</name>
    <name type="synonym">Anadara granosa</name>
    <dbReference type="NCBI Taxonomy" id="220873"/>
    <lineage>
        <taxon>Eukaryota</taxon>
        <taxon>Metazoa</taxon>
        <taxon>Spiralia</taxon>
        <taxon>Lophotrochozoa</taxon>
        <taxon>Mollusca</taxon>
        <taxon>Bivalvia</taxon>
        <taxon>Autobranchia</taxon>
        <taxon>Pteriomorphia</taxon>
        <taxon>Arcoida</taxon>
        <taxon>Arcoidea</taxon>
        <taxon>Arcidae</taxon>
        <taxon>Tegillarca</taxon>
    </lineage>
</organism>
<sequence>MFDDKNLGYSLEDKMAAQAPAGIPQLEPEAYVKQQCKDEFKEFLAQYNKLTEMCFLDCANDFTTRKVLDSESSCSLNCMEKYLKMTQRISQRFQEYQMLNAEGAPSMPGIRHIPKPLRTSSYKYDDLQTRRKKLDKYLAQITTQHFVDYFIFSLKLSERGSEKNGLCRGKSFERQNIVKTFVYCIIRAVKFSNSLEKNSCSSFFLAAYKGPATKFRTPLLKKNFLHDFDSLKPTAHLLDQILGPTAFNVFPPNHCIVYIMTFDQVLKAVLH</sequence>
<evidence type="ECO:0000256" key="5">
    <source>
        <dbReference type="ARBA" id="ARBA00022927"/>
    </source>
</evidence>
<keyword evidence="7" id="KW-0496">Mitochondrion</keyword>
<evidence type="ECO:0000313" key="10">
    <source>
        <dbReference type="EMBL" id="KAJ8309318.1"/>
    </source>
</evidence>
<comment type="caution">
    <text evidence="10">The sequence shown here is derived from an EMBL/GenBank/DDBJ whole genome shotgun (WGS) entry which is preliminary data.</text>
</comment>
<comment type="subcellular location">
    <subcellularLocation>
        <location evidence="1">Mitochondrion</location>
    </subcellularLocation>
</comment>
<evidence type="ECO:0000259" key="9">
    <source>
        <dbReference type="Pfam" id="PF02953"/>
    </source>
</evidence>
<dbReference type="SUPFAM" id="SSF144122">
    <property type="entry name" value="Tim10-like"/>
    <property type="match status" value="1"/>
</dbReference>
<feature type="non-terminal residue" evidence="10">
    <location>
        <position position="271"/>
    </location>
</feature>
<keyword evidence="2" id="KW-0813">Transport</keyword>
<evidence type="ECO:0000256" key="7">
    <source>
        <dbReference type="ARBA" id="ARBA00023128"/>
    </source>
</evidence>
<reference evidence="10 11" key="1">
    <citation type="submission" date="2022-12" db="EMBL/GenBank/DDBJ databases">
        <title>Chromosome-level genome of Tegillarca granosa.</title>
        <authorList>
            <person name="Kim J."/>
        </authorList>
    </citation>
    <scope>NUCLEOTIDE SEQUENCE [LARGE SCALE GENOMIC DNA]</scope>
    <source>
        <strain evidence="10">Teg-2019</strain>
        <tissue evidence="10">Adductor muscle</tissue>
    </source>
</reference>
<name>A0ABQ9EVX8_TEGGR</name>
<evidence type="ECO:0000256" key="3">
    <source>
        <dbReference type="ARBA" id="ARBA00022723"/>
    </source>
</evidence>
<keyword evidence="11" id="KW-1185">Reference proteome</keyword>
<proteinExistence type="predicted"/>
<evidence type="ECO:0000256" key="2">
    <source>
        <dbReference type="ARBA" id="ARBA00022448"/>
    </source>
</evidence>
<keyword evidence="3" id="KW-0479">Metal-binding</keyword>
<dbReference type="Pfam" id="PF02953">
    <property type="entry name" value="zf-Tim10_DDP"/>
    <property type="match status" value="1"/>
</dbReference>
<dbReference type="Proteomes" id="UP001217089">
    <property type="component" value="Unassembled WGS sequence"/>
</dbReference>
<evidence type="ECO:0000256" key="8">
    <source>
        <dbReference type="ARBA" id="ARBA00023157"/>
    </source>
</evidence>
<dbReference type="Gene3D" id="1.10.287.810">
    <property type="entry name" value="Mitochondrial import inner membrane translocase subunit tim13 like domains"/>
    <property type="match status" value="1"/>
</dbReference>
<keyword evidence="4" id="KW-0862">Zinc</keyword>